<dbReference type="InterPro" id="IPR000073">
    <property type="entry name" value="AB_hydrolase_1"/>
</dbReference>
<feature type="region of interest" description="Disordered" evidence="1">
    <location>
        <begin position="130"/>
        <end position="151"/>
    </location>
</feature>
<dbReference type="PANTHER" id="PTHR37017">
    <property type="entry name" value="AB HYDROLASE-1 DOMAIN-CONTAINING PROTEIN-RELATED"/>
    <property type="match status" value="1"/>
</dbReference>
<dbReference type="OrthoDB" id="5958943at2759"/>
<gene>
    <name evidence="3" type="ORF">PITC_003130</name>
</gene>
<dbReference type="InterPro" id="IPR029058">
    <property type="entry name" value="AB_hydrolase_fold"/>
</dbReference>
<dbReference type="PANTHER" id="PTHR37017:SF11">
    <property type="entry name" value="ESTERASE_LIPASE_THIOESTERASE DOMAIN-CONTAINING PROTEIN"/>
    <property type="match status" value="1"/>
</dbReference>
<dbReference type="GO" id="GO:0017000">
    <property type="term" value="P:antibiotic biosynthetic process"/>
    <property type="evidence" value="ECO:0007669"/>
    <property type="project" value="UniProtKB-ARBA"/>
</dbReference>
<name>A0A0A2L9E4_PENIT</name>
<accession>A0A0A2L9E4</accession>
<sequence>MVNPSIIIVPGAWHQPAHFQGLIDELAKFNYEAEGVTMPTVNSSPPLPTWEQDAQAVRRVIMNKLDAGKDVVVLAHSFGGVPMSEAAKGLGKKERHAQGLQGGVIKLVYMCAMALPEGQSHFGQLVPQTPEEEEIERQRKESEAKFGGPDVSADGTISLPKHLVHLILYNRCNQKDIERAVELLGTFSLGPFTVPVTYTAYREIPSTYIVCKNDQIVQEPFQRRMIAQGEGFFEVEECEEGHSPYLSNPGFIIDCVRRAAGEKSDPDGIPDAICANCKRLRRQCTFEFAVAQSNPFSRRRQKRNYGGPSASATPNKSSSFDTTTEEVARSPSNRFDATSIADQDVLAAWLNLDYDEIVTDSVNLFSANLEPSNSFTALHSEDIAPESQRGGQRTDIMSQLTRVPEGKNLESNNHRPTVGLSFNSPIYLLNSGIDAKIFGDRLARIYEAIATASALRFLDYNCNLYAIYSRYQLGDSGSSNGSAPTSSVMDPIAIAPRFALPASSQAMLNEISLLGSVRFLDHLGNLYGNRLNSAARKKSDETFEAVLRVFSMQWLPSSPSFESSSAYDHFPRDSKSGEAGDDFSLNAFIDAWVRARSLLNDAHHVMSFRVVLATLLFVGIVAPTQITDREDVVPNHFLDVALRKLSYLDGLVTQYCVNLGPSSTYGALAGASLSFVRWTAYIRDTGAALSMDRQCKLPDLRGATKALSDKEAATAFAVSQNIQELNTNVQSICRKASGETFIVWRQIINIRTAANQAHGTVYERASSTIEAINSSVAAVRDFNESLQPFIHQCIRNFHCLSTCPRISLVSLVMFWSAGIFLLAEIFKRVTQDLDNSIKKELWPAVQEYQRDAASCVAQVVECVLNLPAEEAFNLQNGLGAEVPLTAYHVTPSLAVTALQRAIETIIDLQLYPSSHDDLAEDDGQLLIPDGIWDRQIDILVKGLMSLDVTIGGSQTSGVALKGLMHKYGDILSECWTSGFES</sequence>
<dbReference type="OMA" id="CDPCRRS"/>
<protein>
    <recommendedName>
        <fullName evidence="2">AB hydrolase-1 domain-containing protein</fullName>
    </recommendedName>
</protein>
<proteinExistence type="predicted"/>
<feature type="region of interest" description="Disordered" evidence="1">
    <location>
        <begin position="297"/>
        <end position="331"/>
    </location>
</feature>
<reference evidence="3 4" key="1">
    <citation type="journal article" date="2015" name="Mol. Plant Microbe Interact.">
        <title>Genome, transcriptome, and functional analyses of Penicillium expansum provide new insights into secondary metabolism and pathogenicity.</title>
        <authorList>
            <person name="Ballester A.R."/>
            <person name="Marcet-Houben M."/>
            <person name="Levin E."/>
            <person name="Sela N."/>
            <person name="Selma-Lazaro C."/>
            <person name="Carmona L."/>
            <person name="Wisniewski M."/>
            <person name="Droby S."/>
            <person name="Gonzalez-Candelas L."/>
            <person name="Gabaldon T."/>
        </authorList>
    </citation>
    <scope>NUCLEOTIDE SEQUENCE [LARGE SCALE GENOMIC DNA]</scope>
    <source>
        <strain evidence="3 4">PHI-1</strain>
    </source>
</reference>
<comment type="caution">
    <text evidence="3">The sequence shown here is derived from an EMBL/GenBank/DDBJ whole genome shotgun (WGS) entry which is preliminary data.</text>
</comment>
<dbReference type="Proteomes" id="UP000030104">
    <property type="component" value="Unassembled WGS sequence"/>
</dbReference>
<dbReference type="SUPFAM" id="SSF53474">
    <property type="entry name" value="alpha/beta-Hydrolases"/>
    <property type="match status" value="1"/>
</dbReference>
<feature type="compositionally biased region" description="Polar residues" evidence="1">
    <location>
        <begin position="310"/>
        <end position="322"/>
    </location>
</feature>
<dbReference type="HOGENOM" id="CLU_012318_0_0_1"/>
<dbReference type="InterPro" id="IPR052897">
    <property type="entry name" value="Sec-Metab_Biosynth_Hydrolase"/>
</dbReference>
<dbReference type="Gene3D" id="3.40.50.1820">
    <property type="entry name" value="alpha/beta hydrolase"/>
    <property type="match status" value="1"/>
</dbReference>
<evidence type="ECO:0000313" key="3">
    <source>
        <dbReference type="EMBL" id="KGO73225.1"/>
    </source>
</evidence>
<evidence type="ECO:0000313" key="4">
    <source>
        <dbReference type="Proteomes" id="UP000030104"/>
    </source>
</evidence>
<dbReference type="GO" id="GO:0072330">
    <property type="term" value="P:monocarboxylic acid biosynthetic process"/>
    <property type="evidence" value="ECO:0007669"/>
    <property type="project" value="UniProtKB-ARBA"/>
</dbReference>
<feature type="domain" description="AB hydrolase-1" evidence="2">
    <location>
        <begin position="6"/>
        <end position="251"/>
    </location>
</feature>
<dbReference type="AlphaFoldDB" id="A0A0A2L9E4"/>
<evidence type="ECO:0000259" key="2">
    <source>
        <dbReference type="Pfam" id="PF12697"/>
    </source>
</evidence>
<dbReference type="Pfam" id="PF12697">
    <property type="entry name" value="Abhydrolase_6"/>
    <property type="match status" value="1"/>
</dbReference>
<dbReference type="EMBL" id="JQGA01000834">
    <property type="protein sequence ID" value="KGO73225.1"/>
    <property type="molecule type" value="Genomic_DNA"/>
</dbReference>
<dbReference type="PhylomeDB" id="A0A0A2L9E4"/>
<organism evidence="3 4">
    <name type="scientific">Penicillium italicum</name>
    <name type="common">Blue mold</name>
    <dbReference type="NCBI Taxonomy" id="40296"/>
    <lineage>
        <taxon>Eukaryota</taxon>
        <taxon>Fungi</taxon>
        <taxon>Dikarya</taxon>
        <taxon>Ascomycota</taxon>
        <taxon>Pezizomycotina</taxon>
        <taxon>Eurotiomycetes</taxon>
        <taxon>Eurotiomycetidae</taxon>
        <taxon>Eurotiales</taxon>
        <taxon>Aspergillaceae</taxon>
        <taxon>Penicillium</taxon>
    </lineage>
</organism>
<evidence type="ECO:0000256" key="1">
    <source>
        <dbReference type="SAM" id="MobiDB-lite"/>
    </source>
</evidence>
<keyword evidence="4" id="KW-1185">Reference proteome</keyword>